<feature type="region of interest" description="Disordered" evidence="1">
    <location>
        <begin position="296"/>
        <end position="392"/>
    </location>
</feature>
<feature type="compositionally biased region" description="Basic and acidic residues" evidence="1">
    <location>
        <begin position="296"/>
        <end position="305"/>
    </location>
</feature>
<dbReference type="SMART" id="SM00439">
    <property type="entry name" value="BAH"/>
    <property type="match status" value="1"/>
</dbReference>
<evidence type="ECO:0000313" key="3">
    <source>
        <dbReference type="EMBL" id="WOG89445.1"/>
    </source>
</evidence>
<dbReference type="Gene3D" id="2.30.30.490">
    <property type="match status" value="1"/>
</dbReference>
<dbReference type="Pfam" id="PF01426">
    <property type="entry name" value="BAH"/>
    <property type="match status" value="1"/>
</dbReference>
<dbReference type="GO" id="GO:0003682">
    <property type="term" value="F:chromatin binding"/>
    <property type="evidence" value="ECO:0007669"/>
    <property type="project" value="InterPro"/>
</dbReference>
<dbReference type="EMBL" id="CP093344">
    <property type="protein sequence ID" value="WOG89445.1"/>
    <property type="molecule type" value="Genomic_DNA"/>
</dbReference>
<protein>
    <recommendedName>
        <fullName evidence="2">BAH domain-containing protein</fullName>
    </recommendedName>
</protein>
<dbReference type="InterPro" id="IPR001025">
    <property type="entry name" value="BAH_dom"/>
</dbReference>
<evidence type="ECO:0000313" key="4">
    <source>
        <dbReference type="Proteomes" id="UP000077755"/>
    </source>
</evidence>
<dbReference type="PANTHER" id="PTHR47073">
    <property type="entry name" value="PROTEIN ANTI-SILENCING 1"/>
    <property type="match status" value="1"/>
</dbReference>
<feature type="compositionally biased region" description="Basic and acidic residues" evidence="1">
    <location>
        <begin position="314"/>
        <end position="339"/>
    </location>
</feature>
<name>A0AAF1ARB7_DAUCS</name>
<proteinExistence type="predicted"/>
<accession>A0AAF1ARB7</accession>
<gene>
    <name evidence="3" type="ORF">DCAR_0208683</name>
</gene>
<dbReference type="InterPro" id="IPR043151">
    <property type="entry name" value="BAH_sf"/>
</dbReference>
<feature type="domain" description="BAH" evidence="2">
    <location>
        <begin position="40"/>
        <end position="165"/>
    </location>
</feature>
<organism evidence="3 4">
    <name type="scientific">Daucus carota subsp. sativus</name>
    <name type="common">Carrot</name>
    <dbReference type="NCBI Taxonomy" id="79200"/>
    <lineage>
        <taxon>Eukaryota</taxon>
        <taxon>Viridiplantae</taxon>
        <taxon>Streptophyta</taxon>
        <taxon>Embryophyta</taxon>
        <taxon>Tracheophyta</taxon>
        <taxon>Spermatophyta</taxon>
        <taxon>Magnoliopsida</taxon>
        <taxon>eudicotyledons</taxon>
        <taxon>Gunneridae</taxon>
        <taxon>Pentapetalae</taxon>
        <taxon>asterids</taxon>
        <taxon>campanulids</taxon>
        <taxon>Apiales</taxon>
        <taxon>Apiaceae</taxon>
        <taxon>Apioideae</taxon>
        <taxon>Scandiceae</taxon>
        <taxon>Daucinae</taxon>
        <taxon>Daucus</taxon>
        <taxon>Daucus sect. Daucus</taxon>
    </lineage>
</organism>
<dbReference type="Proteomes" id="UP000077755">
    <property type="component" value="Chromosome 2"/>
</dbReference>
<dbReference type="FunFam" id="2.30.30.490:FF:000017">
    <property type="entry name" value="Bromo-adjacent homology (BAH) domain-containing protein"/>
    <property type="match status" value="1"/>
</dbReference>
<reference evidence="3" key="2">
    <citation type="submission" date="2022-03" db="EMBL/GenBank/DDBJ databases">
        <title>Draft title - Genomic analysis of global carrot germplasm unveils the trajectory of domestication and the origin of high carotenoid orange carrot.</title>
        <authorList>
            <person name="Iorizzo M."/>
            <person name="Ellison S."/>
            <person name="Senalik D."/>
            <person name="Macko-Podgorni A."/>
            <person name="Grzebelus D."/>
            <person name="Bostan H."/>
            <person name="Rolling W."/>
            <person name="Curaba J."/>
            <person name="Simon P."/>
        </authorList>
    </citation>
    <scope>NUCLEOTIDE SEQUENCE</scope>
    <source>
        <tissue evidence="3">Leaf</tissue>
    </source>
</reference>
<reference evidence="3" key="1">
    <citation type="journal article" date="2016" name="Nat. Genet.">
        <title>A high-quality carrot genome assembly provides new insights into carotenoid accumulation and asterid genome evolution.</title>
        <authorList>
            <person name="Iorizzo M."/>
            <person name="Ellison S."/>
            <person name="Senalik D."/>
            <person name="Zeng P."/>
            <person name="Satapoomin P."/>
            <person name="Huang J."/>
            <person name="Bowman M."/>
            <person name="Iovene M."/>
            <person name="Sanseverino W."/>
            <person name="Cavagnaro P."/>
            <person name="Yildiz M."/>
            <person name="Macko-Podgorni A."/>
            <person name="Moranska E."/>
            <person name="Grzebelus E."/>
            <person name="Grzebelus D."/>
            <person name="Ashrafi H."/>
            <person name="Zheng Z."/>
            <person name="Cheng S."/>
            <person name="Spooner D."/>
            <person name="Van Deynze A."/>
            <person name="Simon P."/>
        </authorList>
    </citation>
    <scope>NUCLEOTIDE SEQUENCE</scope>
    <source>
        <tissue evidence="3">Leaf</tissue>
    </source>
</reference>
<feature type="compositionally biased region" description="Basic and acidic residues" evidence="1">
    <location>
        <begin position="364"/>
        <end position="392"/>
    </location>
</feature>
<dbReference type="GO" id="GO:0003723">
    <property type="term" value="F:RNA binding"/>
    <property type="evidence" value="ECO:0007669"/>
    <property type="project" value="TreeGrafter"/>
</dbReference>
<dbReference type="AlphaFoldDB" id="A0AAF1ARB7"/>
<dbReference type="PANTHER" id="PTHR47073:SF7">
    <property type="entry name" value="BAH DOMAIN-CONTAINING PROTEIN"/>
    <property type="match status" value="1"/>
</dbReference>
<keyword evidence="4" id="KW-1185">Reference proteome</keyword>
<evidence type="ECO:0000256" key="1">
    <source>
        <dbReference type="SAM" id="MobiDB-lite"/>
    </source>
</evidence>
<dbReference type="PROSITE" id="PS51038">
    <property type="entry name" value="BAH"/>
    <property type="match status" value="1"/>
</dbReference>
<evidence type="ECO:0000259" key="2">
    <source>
        <dbReference type="PROSITE" id="PS51038"/>
    </source>
</evidence>
<sequence>MAMVEADDVSNLEFSWGKKRGVGGKKKEVQFYESFTYDGVDYNLYDSVYMLKEGEPEHYIGKLIKIWENGDKTKKVKVQWFFQPSEILGWLGDMRVLENEIFLATGEGVGLANVNPLEAIAGKCNVVCTSKDSRNRQPSEEELKLADYIFYRTFDVGLCTILDKMDEKVGGTEVRFVFNKEESEAACAVPGHIPDENKEKKCAVVCNGTQQIPKETAPVESKSLITNGDNDQSMAINDVKDVTVKGEYSTDLKSVVTAVESNCLSTTIEEPASLLGKEVSGSKAGAVKDEFEMATDTKVKAEKRPQPANFSSDTEEKPAKKAKKDDVIKSSVDKSRNDTQKLISRGNDVKAMSTAADAPAENAKSGHDVLIRQEKDKPSKQGKVDCSSKEKTINKTEKDNSKWFRQTPFEDRFKTAQKDGTTLMLHNLDPEYVSGEVEEIIWHSFKEYCSAKMVQGTKISTPHSGQAIVIFKTREGTQKVMTKLIEGCLMLPNGRPLVCSTPSTFPGKQTTFYGHLVLDNKTQAQRGKKDAVSTSHCSQPNTIEYDMAMEWCLLQARSDSWWKGLHKQQGEELRKLKATLKSK</sequence>